<name>A0AA40E499_9PEZI</name>
<evidence type="ECO:0000256" key="6">
    <source>
        <dbReference type="ARBA" id="ARBA00023049"/>
    </source>
</evidence>
<dbReference type="GO" id="GO:0046872">
    <property type="term" value="F:metal ion binding"/>
    <property type="evidence" value="ECO:0007669"/>
    <property type="project" value="UniProtKB-KW"/>
</dbReference>
<evidence type="ECO:0000313" key="8">
    <source>
        <dbReference type="Proteomes" id="UP001172101"/>
    </source>
</evidence>
<dbReference type="InterPro" id="IPR012962">
    <property type="entry name" value="Pept_M54_archaemetzincn"/>
</dbReference>
<dbReference type="InterPro" id="IPR024079">
    <property type="entry name" value="MetalloPept_cat_dom_sf"/>
</dbReference>
<dbReference type="AlphaFoldDB" id="A0AA40E499"/>
<reference evidence="7" key="1">
    <citation type="submission" date="2023-06" db="EMBL/GenBank/DDBJ databases">
        <title>Genome-scale phylogeny and comparative genomics of the fungal order Sordariales.</title>
        <authorList>
            <consortium name="Lawrence Berkeley National Laboratory"/>
            <person name="Hensen N."/>
            <person name="Bonometti L."/>
            <person name="Westerberg I."/>
            <person name="Brannstrom I.O."/>
            <person name="Guillou S."/>
            <person name="Cros-Aarteil S."/>
            <person name="Calhoun S."/>
            <person name="Haridas S."/>
            <person name="Kuo A."/>
            <person name="Mondo S."/>
            <person name="Pangilinan J."/>
            <person name="Riley R."/>
            <person name="LaButti K."/>
            <person name="Andreopoulos B."/>
            <person name="Lipzen A."/>
            <person name="Chen C."/>
            <person name="Yanf M."/>
            <person name="Daum C."/>
            <person name="Ng V."/>
            <person name="Clum A."/>
            <person name="Steindorff A."/>
            <person name="Ohm R."/>
            <person name="Martin F."/>
            <person name="Silar P."/>
            <person name="Natvig D."/>
            <person name="Lalanne C."/>
            <person name="Gautier V."/>
            <person name="Ament-velasquez S.L."/>
            <person name="Kruys A."/>
            <person name="Hutchinson M.I."/>
            <person name="Powell A.J."/>
            <person name="Barry K."/>
            <person name="Miller A.N."/>
            <person name="Grigoriev I.V."/>
            <person name="Debuchy R."/>
            <person name="Gladieux P."/>
            <person name="Thoren M.H."/>
            <person name="Johannesson H."/>
        </authorList>
    </citation>
    <scope>NUCLEOTIDE SEQUENCE</scope>
    <source>
        <strain evidence="7">SMH2392-1A</strain>
    </source>
</reference>
<dbReference type="PANTHER" id="PTHR15910">
    <property type="entry name" value="ARCHAEMETZINCIN"/>
    <property type="match status" value="1"/>
</dbReference>
<evidence type="ECO:0000256" key="3">
    <source>
        <dbReference type="ARBA" id="ARBA00022723"/>
    </source>
</evidence>
<accession>A0AA40E499</accession>
<keyword evidence="4" id="KW-0378">Hydrolase</keyword>
<comment type="caution">
    <text evidence="7">The sequence shown here is derived from an EMBL/GenBank/DDBJ whole genome shotgun (WGS) entry which is preliminary data.</text>
</comment>
<dbReference type="RefSeq" id="XP_060299410.1">
    <property type="nucleotide sequence ID" value="XM_060445274.1"/>
</dbReference>
<organism evidence="7 8">
    <name type="scientific">Lasiosphaeria miniovina</name>
    <dbReference type="NCBI Taxonomy" id="1954250"/>
    <lineage>
        <taxon>Eukaryota</taxon>
        <taxon>Fungi</taxon>
        <taxon>Dikarya</taxon>
        <taxon>Ascomycota</taxon>
        <taxon>Pezizomycotina</taxon>
        <taxon>Sordariomycetes</taxon>
        <taxon>Sordariomycetidae</taxon>
        <taxon>Sordariales</taxon>
        <taxon>Lasiosphaeriaceae</taxon>
        <taxon>Lasiosphaeria</taxon>
    </lineage>
</organism>
<dbReference type="Pfam" id="PF07998">
    <property type="entry name" value="Peptidase_M54"/>
    <property type="match status" value="1"/>
</dbReference>
<keyword evidence="6" id="KW-0482">Metalloprotease</keyword>
<gene>
    <name evidence="7" type="ORF">B0T26DRAFT_750749</name>
</gene>
<keyword evidence="8" id="KW-1185">Reference proteome</keyword>
<dbReference type="GO" id="GO:0008237">
    <property type="term" value="F:metallopeptidase activity"/>
    <property type="evidence" value="ECO:0007669"/>
    <property type="project" value="UniProtKB-KW"/>
</dbReference>
<evidence type="ECO:0000256" key="4">
    <source>
        <dbReference type="ARBA" id="ARBA00022801"/>
    </source>
</evidence>
<dbReference type="GO" id="GO:0006508">
    <property type="term" value="P:proteolysis"/>
    <property type="evidence" value="ECO:0007669"/>
    <property type="project" value="UniProtKB-KW"/>
</dbReference>
<sequence>MGGETARGGKKKKGGKAGVKVEVIDLEHELAIEATPLGTAVKAARAASDLDIDLGRLWLSRVARTAVHELGHCFCLDYCVYYACVMQGTTGLAEDTRQPPYLCPVCLKKLTRALADVVGKRDADEGLLRTKSA</sequence>
<keyword evidence="2" id="KW-0645">Protease</keyword>
<dbReference type="EMBL" id="JAUIRO010000003">
    <property type="protein sequence ID" value="KAK0723486.1"/>
    <property type="molecule type" value="Genomic_DNA"/>
</dbReference>
<dbReference type="Gene3D" id="3.40.390.10">
    <property type="entry name" value="Collagenase (Catalytic Domain)"/>
    <property type="match status" value="1"/>
</dbReference>
<dbReference type="CDD" id="cd11375">
    <property type="entry name" value="Peptidase_M54"/>
    <property type="match status" value="1"/>
</dbReference>
<dbReference type="GeneID" id="85328544"/>
<dbReference type="SUPFAM" id="SSF55486">
    <property type="entry name" value="Metalloproteases ('zincins'), catalytic domain"/>
    <property type="match status" value="1"/>
</dbReference>
<keyword evidence="3" id="KW-0479">Metal-binding</keyword>
<comment type="cofactor">
    <cofactor evidence="1">
        <name>Zn(2+)</name>
        <dbReference type="ChEBI" id="CHEBI:29105"/>
    </cofactor>
</comment>
<evidence type="ECO:0000256" key="2">
    <source>
        <dbReference type="ARBA" id="ARBA00022670"/>
    </source>
</evidence>
<keyword evidence="5" id="KW-0862">Zinc</keyword>
<evidence type="ECO:0000256" key="1">
    <source>
        <dbReference type="ARBA" id="ARBA00001947"/>
    </source>
</evidence>
<protein>
    <submittedName>
        <fullName evidence="7">Uncharacterized protein</fullName>
    </submittedName>
</protein>
<proteinExistence type="predicted"/>
<dbReference type="PANTHER" id="PTHR15910:SF1">
    <property type="entry name" value="ARCHAEMETZINCIN-2"/>
    <property type="match status" value="1"/>
</dbReference>
<dbReference type="Proteomes" id="UP001172101">
    <property type="component" value="Unassembled WGS sequence"/>
</dbReference>
<evidence type="ECO:0000256" key="5">
    <source>
        <dbReference type="ARBA" id="ARBA00022833"/>
    </source>
</evidence>
<evidence type="ECO:0000313" key="7">
    <source>
        <dbReference type="EMBL" id="KAK0723486.1"/>
    </source>
</evidence>